<organism evidence="1 2">
    <name type="scientific">Lates calcarifer</name>
    <name type="common">Barramundi</name>
    <name type="synonym">Holocentrus calcarifer</name>
    <dbReference type="NCBI Taxonomy" id="8187"/>
    <lineage>
        <taxon>Eukaryota</taxon>
        <taxon>Metazoa</taxon>
        <taxon>Chordata</taxon>
        <taxon>Craniata</taxon>
        <taxon>Vertebrata</taxon>
        <taxon>Euteleostomi</taxon>
        <taxon>Actinopterygii</taxon>
        <taxon>Neopterygii</taxon>
        <taxon>Teleostei</taxon>
        <taxon>Neoteleostei</taxon>
        <taxon>Acanthomorphata</taxon>
        <taxon>Carangaria</taxon>
        <taxon>Carangaria incertae sedis</taxon>
        <taxon>Centropomidae</taxon>
        <taxon>Lates</taxon>
    </lineage>
</organism>
<keyword evidence="2" id="KW-1185">Reference proteome</keyword>
<evidence type="ECO:0000313" key="1">
    <source>
        <dbReference type="Ensembl" id="ENSLCAP00010020323.1"/>
    </source>
</evidence>
<evidence type="ECO:0000313" key="2">
    <source>
        <dbReference type="Proteomes" id="UP000314980"/>
    </source>
</evidence>
<dbReference type="STRING" id="8187.ENSLCAP00010020323"/>
<accession>A0A4W6D6H8</accession>
<proteinExistence type="predicted"/>
<dbReference type="Ensembl" id="ENSLCAT00010020775.1">
    <property type="protein sequence ID" value="ENSLCAP00010020323.1"/>
    <property type="gene ID" value="ENSLCAG00010009602.1"/>
</dbReference>
<reference evidence="2" key="1">
    <citation type="submission" date="2015-09" db="EMBL/GenBank/DDBJ databases">
        <authorList>
            <person name="Sai Rama Sridatta P."/>
        </authorList>
    </citation>
    <scope>NUCLEOTIDE SEQUENCE [LARGE SCALE GENOMIC DNA]</scope>
</reference>
<sequence length="54" mass="6541">MKFTEPWGRQRLSFLLEKAASREAKMWKVYVPKKPSSQVRIRLRDPLWPQRTVL</sequence>
<dbReference type="AlphaFoldDB" id="A0A4W6D6H8"/>
<reference evidence="1" key="3">
    <citation type="submission" date="2025-09" db="UniProtKB">
        <authorList>
            <consortium name="Ensembl"/>
        </authorList>
    </citation>
    <scope>IDENTIFICATION</scope>
</reference>
<dbReference type="Proteomes" id="UP000314980">
    <property type="component" value="Unassembled WGS sequence"/>
</dbReference>
<protein>
    <submittedName>
        <fullName evidence="1">Uncharacterized protein</fullName>
    </submittedName>
</protein>
<name>A0A4W6D6H8_LATCA</name>
<reference evidence="1" key="2">
    <citation type="submission" date="2025-08" db="UniProtKB">
        <authorList>
            <consortium name="Ensembl"/>
        </authorList>
    </citation>
    <scope>IDENTIFICATION</scope>
</reference>
<dbReference type="InParanoid" id="A0A4W6D6H8"/>
<dbReference type="GeneTree" id="ENSGT00970000198156"/>